<protein>
    <submittedName>
        <fullName evidence="1">Alpha/beta hydrolase</fullName>
    </submittedName>
</protein>
<dbReference type="InterPro" id="IPR029058">
    <property type="entry name" value="AB_hydrolase_fold"/>
</dbReference>
<dbReference type="AlphaFoldDB" id="A0A929RN87"/>
<dbReference type="Proteomes" id="UP000759246">
    <property type="component" value="Unassembled WGS sequence"/>
</dbReference>
<evidence type="ECO:0000313" key="2">
    <source>
        <dbReference type="Proteomes" id="UP000759246"/>
    </source>
</evidence>
<dbReference type="RefSeq" id="WP_200783523.1">
    <property type="nucleotide sequence ID" value="NZ_DBFSAF010000091.1"/>
</dbReference>
<dbReference type="Gene3D" id="3.40.50.1820">
    <property type="entry name" value="alpha/beta hydrolase"/>
    <property type="match status" value="1"/>
</dbReference>
<organism evidence="1 2">
    <name type="scientific">Actinomyces bouchesdurhonensis</name>
    <dbReference type="NCBI Taxonomy" id="1852361"/>
    <lineage>
        <taxon>Bacteria</taxon>
        <taxon>Bacillati</taxon>
        <taxon>Actinomycetota</taxon>
        <taxon>Actinomycetes</taxon>
        <taxon>Actinomycetales</taxon>
        <taxon>Actinomycetaceae</taxon>
        <taxon>Actinomyces</taxon>
    </lineage>
</organism>
<proteinExistence type="predicted"/>
<dbReference type="GO" id="GO:0016787">
    <property type="term" value="F:hydrolase activity"/>
    <property type="evidence" value="ECO:0007669"/>
    <property type="project" value="UniProtKB-KW"/>
</dbReference>
<evidence type="ECO:0000313" key="1">
    <source>
        <dbReference type="EMBL" id="MBF0966003.1"/>
    </source>
</evidence>
<sequence length="554" mass="57754">MAFDPHRDTSVVSGAFSVDVNQLCSVYTLLTYEETLSIGPAKAALNTALWEADLGATLFPDATAGLIDAINTALEALGTLESTVNSLLWKLQDAALTYGDAESMASLWEAVPGSPMGPQLTAGGIARYAVAGGMPGAVRNAVFHMEQDIATRAGVPWLPTVISPVEAFVAGGRDMKNTVVSFLVFTFHGDEQSGAQFQRDLGRVALDLNSCPAYRFAVRQLAGVGVSRNINSNSTASEAGIAALISVWLTRRGINHGLSYGVAVTGSGQTRVHHNGAAPLVPPNVLAARTQATLAAMPDTAPDSHYEGAATSADIIDHISDMRGGDSNNGEIAIEEHVTVGEDGTLTRSWTVDIRGTQSFGIGETGPQDTLTNLQGVGAMSSDQLDAIKEAMDAAGIAPGEAVEFAGHSQGGIMATQMAADPTVRARYNVVSVVTAGSPTATIAPDDVPVLAYENFGDIVPGCDGTATRGDNVTTVMFHDYEATCDASDPVPCSHSVSVYVDEIRASLSAATASSDPGLRALATAEARRTQALGLTHNTQTTIHHYQTRRITAK</sequence>
<dbReference type="SUPFAM" id="SSF53474">
    <property type="entry name" value="alpha/beta-Hydrolases"/>
    <property type="match status" value="1"/>
</dbReference>
<dbReference type="EMBL" id="JABZGF010000034">
    <property type="protein sequence ID" value="MBF0966003.1"/>
    <property type="molecule type" value="Genomic_DNA"/>
</dbReference>
<comment type="caution">
    <text evidence="1">The sequence shown here is derived from an EMBL/GenBank/DDBJ whole genome shotgun (WGS) entry which is preliminary data.</text>
</comment>
<keyword evidence="1" id="KW-0378">Hydrolase</keyword>
<reference evidence="1" key="1">
    <citation type="submission" date="2020-04" db="EMBL/GenBank/DDBJ databases">
        <title>Deep metagenomics examines the oral microbiome during advanced dental caries in children, revealing novel taxa and co-occurrences with host molecules.</title>
        <authorList>
            <person name="Baker J.L."/>
            <person name="Morton J.T."/>
            <person name="Dinis M."/>
            <person name="Alvarez R."/>
            <person name="Tran N.C."/>
            <person name="Knight R."/>
            <person name="Edlund A."/>
        </authorList>
    </citation>
    <scope>NUCLEOTIDE SEQUENCE</scope>
    <source>
        <strain evidence="1">JCVI_30_bin.13</strain>
    </source>
</reference>
<gene>
    <name evidence="1" type="ORF">HXK09_02345</name>
</gene>
<accession>A0A929RN87</accession>
<name>A0A929RN87_9ACTO</name>